<evidence type="ECO:0000256" key="7">
    <source>
        <dbReference type="ARBA" id="ARBA00022695"/>
    </source>
</evidence>
<evidence type="ECO:0000256" key="11">
    <source>
        <dbReference type="ARBA" id="ARBA00023204"/>
    </source>
</evidence>
<dbReference type="NCBIfam" id="NF004225">
    <property type="entry name" value="PRK05672.1"/>
    <property type="match status" value="1"/>
</dbReference>
<keyword evidence="9 13" id="KW-0227">DNA damage</keyword>
<dbReference type="GO" id="GO:0006281">
    <property type="term" value="P:DNA repair"/>
    <property type="evidence" value="ECO:0007669"/>
    <property type="project" value="UniProtKB-UniRule"/>
</dbReference>
<dbReference type="InterPro" id="IPR040982">
    <property type="entry name" value="DNA_pol3_finger"/>
</dbReference>
<evidence type="ECO:0000256" key="6">
    <source>
        <dbReference type="ARBA" id="ARBA00022679"/>
    </source>
</evidence>
<dbReference type="Pfam" id="PF14579">
    <property type="entry name" value="HHH_6"/>
    <property type="match status" value="1"/>
</dbReference>
<dbReference type="Pfam" id="PF17657">
    <property type="entry name" value="DNA_pol3_finger"/>
    <property type="match status" value="1"/>
</dbReference>
<comment type="function">
    <text evidence="13">DNA polymerase involved in damage-induced mutagenesis and translesion synthesis (TLS). It is not the major replicative DNA polymerase.</text>
</comment>
<evidence type="ECO:0000313" key="16">
    <source>
        <dbReference type="EMBL" id="CCM65667.1"/>
    </source>
</evidence>
<keyword evidence="10 13" id="KW-0239">DNA-directed DNA polymerase</keyword>
<proteinExistence type="inferred from homology"/>
<comment type="similarity">
    <text evidence="2 13">Belongs to the DNA polymerase type-C family. DnaE2 subfamily.</text>
</comment>
<keyword evidence="11 13" id="KW-0234">DNA repair</keyword>
<comment type="catalytic activity">
    <reaction evidence="12 13">
        <text>DNA(n) + a 2'-deoxyribonucleoside 5'-triphosphate = DNA(n+1) + diphosphate</text>
        <dbReference type="Rhea" id="RHEA:22508"/>
        <dbReference type="Rhea" id="RHEA-COMP:17339"/>
        <dbReference type="Rhea" id="RHEA-COMP:17340"/>
        <dbReference type="ChEBI" id="CHEBI:33019"/>
        <dbReference type="ChEBI" id="CHEBI:61560"/>
        <dbReference type="ChEBI" id="CHEBI:173112"/>
        <dbReference type="EC" id="2.7.7.7"/>
    </reaction>
</comment>
<dbReference type="GO" id="GO:0003676">
    <property type="term" value="F:nucleic acid binding"/>
    <property type="evidence" value="ECO:0007669"/>
    <property type="project" value="InterPro"/>
</dbReference>
<dbReference type="eggNOG" id="COG0587">
    <property type="taxonomic scope" value="Bacteria"/>
</dbReference>
<dbReference type="Pfam" id="PF01336">
    <property type="entry name" value="tRNA_anti-codon"/>
    <property type="match status" value="1"/>
</dbReference>
<feature type="region of interest" description="Disordered" evidence="14">
    <location>
        <begin position="1157"/>
        <end position="1194"/>
    </location>
</feature>
<dbReference type="InterPro" id="IPR004805">
    <property type="entry name" value="DnaE2/DnaE/PolC"/>
</dbReference>
<evidence type="ECO:0000259" key="15">
    <source>
        <dbReference type="SMART" id="SM00481"/>
    </source>
</evidence>
<dbReference type="CDD" id="cd07431">
    <property type="entry name" value="PHP_PolIIIA"/>
    <property type="match status" value="1"/>
</dbReference>
<evidence type="ECO:0000256" key="9">
    <source>
        <dbReference type="ARBA" id="ARBA00022763"/>
    </source>
</evidence>
<dbReference type="NCBIfam" id="TIGR00594">
    <property type="entry name" value="polc"/>
    <property type="match status" value="1"/>
</dbReference>
<dbReference type="STRING" id="1229780.BN381_80197"/>
<evidence type="ECO:0000256" key="1">
    <source>
        <dbReference type="ARBA" id="ARBA00004496"/>
    </source>
</evidence>
<organism evidence="16 17">
    <name type="scientific">Candidatus Neomicrothrix parvicella RN1</name>
    <dbReference type="NCBI Taxonomy" id="1229780"/>
    <lineage>
        <taxon>Bacteria</taxon>
        <taxon>Bacillati</taxon>
        <taxon>Actinomycetota</taxon>
        <taxon>Acidimicrobiia</taxon>
        <taxon>Acidimicrobiales</taxon>
        <taxon>Microthrixaceae</taxon>
        <taxon>Candidatus Neomicrothrix</taxon>
    </lineage>
</organism>
<evidence type="ECO:0000256" key="4">
    <source>
        <dbReference type="ARBA" id="ARBA00017273"/>
    </source>
</evidence>
<dbReference type="InterPro" id="IPR029460">
    <property type="entry name" value="DNAPol_HHH"/>
</dbReference>
<dbReference type="Proteomes" id="UP000018291">
    <property type="component" value="Unassembled WGS sequence"/>
</dbReference>
<evidence type="ECO:0000256" key="5">
    <source>
        <dbReference type="ARBA" id="ARBA00022490"/>
    </source>
</evidence>
<dbReference type="AlphaFoldDB" id="R4Z7K5"/>
<evidence type="ECO:0000256" key="13">
    <source>
        <dbReference type="HAMAP-Rule" id="MF_01902"/>
    </source>
</evidence>
<dbReference type="RefSeq" id="WP_012230587.1">
    <property type="nucleotide sequence ID" value="NZ_HG422565.1"/>
</dbReference>
<evidence type="ECO:0000256" key="8">
    <source>
        <dbReference type="ARBA" id="ARBA00022705"/>
    </source>
</evidence>
<dbReference type="SUPFAM" id="SSF89550">
    <property type="entry name" value="PHP domain-like"/>
    <property type="match status" value="1"/>
</dbReference>
<accession>R4Z7K5</accession>
<dbReference type="SMART" id="SM00481">
    <property type="entry name" value="POLIIIAc"/>
    <property type="match status" value="1"/>
</dbReference>
<dbReference type="HAMAP" id="MF_01902">
    <property type="entry name" value="DNApol_error_prone"/>
    <property type="match status" value="1"/>
</dbReference>
<keyword evidence="6 13" id="KW-0808">Transferase</keyword>
<dbReference type="GO" id="GO:0005737">
    <property type="term" value="C:cytoplasm"/>
    <property type="evidence" value="ECO:0007669"/>
    <property type="project" value="UniProtKB-SubCell"/>
</dbReference>
<dbReference type="GO" id="GO:0008408">
    <property type="term" value="F:3'-5' exonuclease activity"/>
    <property type="evidence" value="ECO:0007669"/>
    <property type="project" value="InterPro"/>
</dbReference>
<keyword evidence="8 13" id="KW-0235">DNA replication</keyword>
<dbReference type="InterPro" id="IPR004013">
    <property type="entry name" value="PHP_dom"/>
</dbReference>
<dbReference type="OrthoDB" id="9803237at2"/>
<sequence>MGWRNPAKSWSELEAQLSAVSGSPGRATKRGPSPSGVDPDEPATRGDVIEPRQRGGVRGRPRPDGAKRPGAAQRQPPSRRRGVAYAELHTHSHFSFLDGASSPEDLANEAVALELDALALTDHNGFYGVVRFAEVARELGLPTVFGAEVSIGAAEPRAGEGTSHDPAARHLVILARDPEGYARLGTLLSTAQMAGQKGRPRLSFAEVAEAAGRARGHWAALTGCRKGTVPGALMADGPRAAARELRALTASFGADSVFAELWDHGDPLDSARNDALVRLAAAAGVQPLATNNVHYATPAARRLAAAMAAVRSRSSLDASDGHLPANGGAHLRSGAEQLTRFARYPGVVAAAGALGAECAFDLSLVAPSLPPYPCPEGPAGKPLSEMAFLRRLTEEGATVRYGSRRAETAPGAWTQIDHELGVIEQLGFPGYFLVVWDIVEFCRRNDIYCQGRGSAANSAVCFALGVTKADAVRLGLLFERFLSPEREGPPDIDLDIESGRREEVIQYVYERHGRSHAAQVANVITYRGRSAMRDAAKALGYSVGQQDAWSKELGRWGPLPKPGEGTAEGLSAPDAVIELAGQLQGAPRHLGIHSGGMVMCDRPVVEVCPTEWGRMQNRSVLQWDKDDCATAGLVKFDLLGLGMLTALHASVDHVAAARGETIDLATIPQDDEVYDMLCRGDSVGVFQVESRAQMATLPRLQPRCFSDLVVEVALIRPGPIQGGSVHPYLRRRRGEEPVTYLHPLCEPALRKTLGVPLFQEQLMQLAIDVAGFTPTEADQLRQAMAAKRSAKAMARLARRFDEGTAANGLDEATREELWSKLAAFSNYGFPESHSVSFAYMVYSSAWLKYHDPAAFLAGLLDAQPMGFWSPHSLVQDARRHGVQVDAPDVATSAAKSRLWWPEGSSGHGVDPVDGAAAPWPDRRHRWNRHRPQPRVRLGLSGVRHLGDDAAAAVVAGRPYSSVEDLARRAGLTRNQLEALATAGALGCFDDEQRGGRPLSRRAALWAVGAAAQSTPDRLAGIVTGAESPRLPGMAQWEEAQADLWATGVSADGHPTRFVRHRLDALGVCTTDGLFSLPDGAKVKVGGIVTHRQRPQTAGGTIFFNLEDETGLVNIVCSPGCWVRYRNLARDAPALIVSGRLERTVDDVVAVAAERFDPLPVPTGTNPGGRYSGTTGGRGRGSGGGRTGLRSRDFQ</sequence>
<feature type="compositionally biased region" description="Gly residues" evidence="14">
    <location>
        <begin position="1165"/>
        <end position="1186"/>
    </location>
</feature>
<evidence type="ECO:0000256" key="14">
    <source>
        <dbReference type="SAM" id="MobiDB-lite"/>
    </source>
</evidence>
<keyword evidence="7 13" id="KW-0548">Nucleotidyltransferase</keyword>
<dbReference type="Pfam" id="PF07733">
    <property type="entry name" value="DNA_pol3_alpha"/>
    <property type="match status" value="1"/>
</dbReference>
<feature type="region of interest" description="Disordered" evidence="14">
    <location>
        <begin position="1"/>
        <end position="81"/>
    </location>
</feature>
<evidence type="ECO:0000256" key="3">
    <source>
        <dbReference type="ARBA" id="ARBA00012417"/>
    </source>
</evidence>
<evidence type="ECO:0000256" key="10">
    <source>
        <dbReference type="ARBA" id="ARBA00022932"/>
    </source>
</evidence>
<dbReference type="GO" id="GO:0006260">
    <property type="term" value="P:DNA replication"/>
    <property type="evidence" value="ECO:0007669"/>
    <property type="project" value="UniProtKB-KW"/>
</dbReference>
<dbReference type="PANTHER" id="PTHR32294:SF4">
    <property type="entry name" value="ERROR-PRONE DNA POLYMERASE"/>
    <property type="match status" value="1"/>
</dbReference>
<comment type="subcellular location">
    <subcellularLocation>
        <location evidence="1 13">Cytoplasm</location>
    </subcellularLocation>
</comment>
<keyword evidence="17" id="KW-1185">Reference proteome</keyword>
<gene>
    <name evidence="16" type="primary">dnaE</name>
    <name evidence="13" type="synonym">dnaE2</name>
    <name evidence="16" type="ORF">BN381_80197</name>
</gene>
<feature type="compositionally biased region" description="Basic and acidic residues" evidence="14">
    <location>
        <begin position="42"/>
        <end position="53"/>
    </location>
</feature>
<dbReference type="EMBL" id="CANL01000078">
    <property type="protein sequence ID" value="CCM65667.1"/>
    <property type="molecule type" value="Genomic_DNA"/>
</dbReference>
<dbReference type="Gene3D" id="3.20.20.140">
    <property type="entry name" value="Metal-dependent hydrolases"/>
    <property type="match status" value="1"/>
</dbReference>
<dbReference type="EC" id="2.7.7.7" evidence="3 13"/>
<evidence type="ECO:0000313" key="17">
    <source>
        <dbReference type="Proteomes" id="UP000018291"/>
    </source>
</evidence>
<dbReference type="InterPro" id="IPR011708">
    <property type="entry name" value="DNA_pol3_alpha_NTPase_dom"/>
</dbReference>
<dbReference type="InterPro" id="IPR003141">
    <property type="entry name" value="Pol/His_phosphatase_N"/>
</dbReference>
<dbReference type="PANTHER" id="PTHR32294">
    <property type="entry name" value="DNA POLYMERASE III SUBUNIT ALPHA"/>
    <property type="match status" value="1"/>
</dbReference>
<dbReference type="InterPro" id="IPR004365">
    <property type="entry name" value="NA-bd_OB_tRNA"/>
</dbReference>
<evidence type="ECO:0000256" key="12">
    <source>
        <dbReference type="ARBA" id="ARBA00049244"/>
    </source>
</evidence>
<dbReference type="InterPro" id="IPR023073">
    <property type="entry name" value="DnaE2"/>
</dbReference>
<keyword evidence="5 13" id="KW-0963">Cytoplasm</keyword>
<dbReference type="CDD" id="cd04485">
    <property type="entry name" value="DnaE_OBF"/>
    <property type="match status" value="1"/>
</dbReference>
<protein>
    <recommendedName>
        <fullName evidence="4 13">Error-prone DNA polymerase</fullName>
        <ecNumber evidence="3 13">2.7.7.7</ecNumber>
    </recommendedName>
</protein>
<name>R4Z7K5_9ACTN</name>
<dbReference type="InterPro" id="IPR016195">
    <property type="entry name" value="Pol/histidinol_Pase-like"/>
</dbReference>
<reference evidence="16 17" key="1">
    <citation type="journal article" date="2013" name="ISME J.">
        <title>Metabolic model for the filamentous 'Candidatus Microthrix parvicella' based on genomic and metagenomic analyses.</title>
        <authorList>
            <person name="Jon McIlroy S."/>
            <person name="Kristiansen R."/>
            <person name="Albertsen M."/>
            <person name="Michael Karst S."/>
            <person name="Rossetti S."/>
            <person name="Lund Nielsen J."/>
            <person name="Tandoi V."/>
            <person name="James Seviour R."/>
            <person name="Nielsen P.H."/>
        </authorList>
    </citation>
    <scope>NUCLEOTIDE SEQUENCE [LARGE SCALE GENOMIC DNA]</scope>
    <source>
        <strain evidence="16 17">RN1</strain>
    </source>
</reference>
<evidence type="ECO:0000256" key="2">
    <source>
        <dbReference type="ARBA" id="ARBA00007391"/>
    </source>
</evidence>
<feature type="domain" description="Polymerase/histidinol phosphatase N-terminal" evidence="15">
    <location>
        <begin position="86"/>
        <end position="153"/>
    </location>
</feature>
<comment type="caution">
    <text evidence="16">The sequence shown here is derived from an EMBL/GenBank/DDBJ whole genome shotgun (WGS) entry which is preliminary data.</text>
</comment>
<dbReference type="Pfam" id="PF02811">
    <property type="entry name" value="PHP"/>
    <property type="match status" value="1"/>
</dbReference>
<dbReference type="HOGENOM" id="CLU_001600_4_0_11"/>
<dbReference type="GO" id="GO:0003887">
    <property type="term" value="F:DNA-directed DNA polymerase activity"/>
    <property type="evidence" value="ECO:0007669"/>
    <property type="project" value="UniProtKB-UniRule"/>
</dbReference>